<feature type="transmembrane region" description="Helical" evidence="2">
    <location>
        <begin position="314"/>
        <end position="335"/>
    </location>
</feature>
<dbReference type="Pfam" id="PF01381">
    <property type="entry name" value="HTH_3"/>
    <property type="match status" value="1"/>
</dbReference>
<dbReference type="EMBL" id="JAUSUR010000002">
    <property type="protein sequence ID" value="MDQ0360718.1"/>
    <property type="molecule type" value="Genomic_DNA"/>
</dbReference>
<reference evidence="4 5" key="1">
    <citation type="submission" date="2023-07" db="EMBL/GenBank/DDBJ databases">
        <title>Genomic Encyclopedia of Type Strains, Phase IV (KMG-IV): sequencing the most valuable type-strain genomes for metagenomic binning, comparative biology and taxonomic classification.</title>
        <authorList>
            <person name="Goeker M."/>
        </authorList>
    </citation>
    <scope>NUCLEOTIDE SEQUENCE [LARGE SCALE GENOMIC DNA]</scope>
    <source>
        <strain evidence="4 5">DSM 16784</strain>
    </source>
</reference>
<accession>A0ABU0E1G3</accession>
<keyword evidence="1" id="KW-0238">DNA-binding</keyword>
<dbReference type="SMART" id="SM00530">
    <property type="entry name" value="HTH_XRE"/>
    <property type="match status" value="1"/>
</dbReference>
<keyword evidence="2" id="KW-0472">Membrane</keyword>
<evidence type="ECO:0000313" key="4">
    <source>
        <dbReference type="EMBL" id="MDQ0360718.1"/>
    </source>
</evidence>
<feature type="transmembrane region" description="Helical" evidence="2">
    <location>
        <begin position="267"/>
        <end position="288"/>
    </location>
</feature>
<feature type="domain" description="HTH cro/C1-type" evidence="3">
    <location>
        <begin position="11"/>
        <end position="65"/>
    </location>
</feature>
<dbReference type="InterPro" id="IPR001387">
    <property type="entry name" value="Cro/C1-type_HTH"/>
</dbReference>
<keyword evidence="2" id="KW-0812">Transmembrane</keyword>
<organism evidence="4 5">
    <name type="scientific">Breznakia pachnodae</name>
    <dbReference type="NCBI Taxonomy" id="265178"/>
    <lineage>
        <taxon>Bacteria</taxon>
        <taxon>Bacillati</taxon>
        <taxon>Bacillota</taxon>
        <taxon>Erysipelotrichia</taxon>
        <taxon>Erysipelotrichales</taxon>
        <taxon>Erysipelotrichaceae</taxon>
        <taxon>Breznakia</taxon>
    </lineage>
</organism>
<dbReference type="Gene3D" id="1.10.260.40">
    <property type="entry name" value="lambda repressor-like DNA-binding domains"/>
    <property type="match status" value="1"/>
</dbReference>
<name>A0ABU0E1G3_9FIRM</name>
<dbReference type="InterPro" id="IPR010982">
    <property type="entry name" value="Lambda_DNA-bd_dom_sf"/>
</dbReference>
<feature type="transmembrane region" description="Helical" evidence="2">
    <location>
        <begin position="207"/>
        <end position="228"/>
    </location>
</feature>
<evidence type="ECO:0000256" key="2">
    <source>
        <dbReference type="SAM" id="Phobius"/>
    </source>
</evidence>
<dbReference type="PROSITE" id="PS50943">
    <property type="entry name" value="HTH_CROC1"/>
    <property type="match status" value="1"/>
</dbReference>
<feature type="transmembrane region" description="Helical" evidence="2">
    <location>
        <begin position="173"/>
        <end position="195"/>
    </location>
</feature>
<dbReference type="Proteomes" id="UP001230220">
    <property type="component" value="Unassembled WGS sequence"/>
</dbReference>
<comment type="caution">
    <text evidence="4">The sequence shown here is derived from an EMBL/GenBank/DDBJ whole genome shotgun (WGS) entry which is preliminary data.</text>
</comment>
<proteinExistence type="predicted"/>
<evidence type="ECO:0000313" key="5">
    <source>
        <dbReference type="Proteomes" id="UP001230220"/>
    </source>
</evidence>
<feature type="transmembrane region" description="Helical" evidence="2">
    <location>
        <begin position="94"/>
        <end position="113"/>
    </location>
</feature>
<dbReference type="SUPFAM" id="SSF47413">
    <property type="entry name" value="lambda repressor-like DNA-binding domains"/>
    <property type="match status" value="1"/>
</dbReference>
<dbReference type="PANTHER" id="PTHR46558">
    <property type="entry name" value="TRACRIPTIONAL REGULATORY PROTEIN-RELATED-RELATED"/>
    <property type="match status" value="1"/>
</dbReference>
<gene>
    <name evidence="4" type="ORF">J2S15_001463</name>
</gene>
<evidence type="ECO:0000259" key="3">
    <source>
        <dbReference type="PROSITE" id="PS50943"/>
    </source>
</evidence>
<dbReference type="CDD" id="cd00093">
    <property type="entry name" value="HTH_XRE"/>
    <property type="match status" value="1"/>
</dbReference>
<keyword evidence="2" id="KW-1133">Transmembrane helix</keyword>
<feature type="transmembrane region" description="Helical" evidence="2">
    <location>
        <begin position="149"/>
        <end position="167"/>
    </location>
</feature>
<feature type="transmembrane region" description="Helical" evidence="2">
    <location>
        <begin position="234"/>
        <end position="255"/>
    </location>
</feature>
<protein>
    <submittedName>
        <fullName evidence="4">Transcriptional regulator with XRE-family HTH domain</fullName>
    </submittedName>
</protein>
<dbReference type="RefSeq" id="WP_307406829.1">
    <property type="nucleotide sequence ID" value="NZ_JAUSUR010000002.1"/>
</dbReference>
<feature type="transmembrane region" description="Helical" evidence="2">
    <location>
        <begin position="119"/>
        <end position="140"/>
    </location>
</feature>
<dbReference type="PANTHER" id="PTHR46558:SF15">
    <property type="entry name" value="HELIX-TURN-HELIX DOMAIN PROTEIN"/>
    <property type="match status" value="1"/>
</dbReference>
<evidence type="ECO:0000256" key="1">
    <source>
        <dbReference type="ARBA" id="ARBA00023125"/>
    </source>
</evidence>
<keyword evidence="5" id="KW-1185">Reference proteome</keyword>
<sequence length="343" mass="38804">MEEKLTFGKFISKKRKEAELTQRDLADQLFVTESAVSKWERGISYPDITLVSAICKTLGITEHELITASEDTMQRKVEKQAQRFRRIVDIYRKGFMFVYLSSLLICFICNLVIDHTLSWFFVVLGGEAIAFSLTVVPMLVEEYKGIKTLGAFYLSLNLLFVICRILYGGNWLIVTMLAVLLGFMIVFLPIVLRQIRLPRNLEHHKTLLCFSVDTILIFVLVTVTTLFTASVTELFAVAYPVTIISLLLAWIYMLVIRYTNLNNQIKASICLAVGAVYVVFINEVLHIFTDGAAFKLLAVDFTRWNDLTYLDGNIKVITGLIMMIAALVLLIGGVASDSKRKNN</sequence>